<evidence type="ECO:0000313" key="20">
    <source>
        <dbReference type="Proteomes" id="UP000244005"/>
    </source>
</evidence>
<feature type="signal peptide" evidence="17">
    <location>
        <begin position="1"/>
        <end position="27"/>
    </location>
</feature>
<comment type="subcellular location">
    <subcellularLocation>
        <location evidence="17">Secreted</location>
    </subcellularLocation>
</comment>
<evidence type="ECO:0000256" key="14">
    <source>
        <dbReference type="PIRSR" id="PIRSR600823-3"/>
    </source>
</evidence>
<feature type="binding site" description="axial binding residue" evidence="14">
    <location>
        <position position="197"/>
    </location>
    <ligand>
        <name>heme b</name>
        <dbReference type="ChEBI" id="CHEBI:60344"/>
    </ligand>
    <ligandPart>
        <name>Fe</name>
        <dbReference type="ChEBI" id="CHEBI:18248"/>
    </ligandPart>
</feature>
<feature type="binding site" evidence="14">
    <location>
        <position position="82"/>
    </location>
    <ligand>
        <name>Ca(2+)</name>
        <dbReference type="ChEBI" id="CHEBI:29108"/>
        <label>1</label>
    </ligand>
</feature>
<keyword evidence="3 17" id="KW-0575">Peroxidase</keyword>
<comment type="catalytic activity">
    <reaction evidence="1 17">
        <text>2 a phenolic donor + H2O2 = 2 a phenolic radical donor + 2 H2O</text>
        <dbReference type="Rhea" id="RHEA:56136"/>
        <dbReference type="ChEBI" id="CHEBI:15377"/>
        <dbReference type="ChEBI" id="CHEBI:16240"/>
        <dbReference type="ChEBI" id="CHEBI:139520"/>
        <dbReference type="ChEBI" id="CHEBI:139521"/>
        <dbReference type="EC" id="1.11.1.7"/>
    </reaction>
</comment>
<dbReference type="GO" id="GO:0046872">
    <property type="term" value="F:metal ion binding"/>
    <property type="evidence" value="ECO:0007669"/>
    <property type="project" value="UniProtKB-UniRule"/>
</dbReference>
<feature type="disulfide bond" evidence="16">
    <location>
        <begin position="41"/>
        <end position="120"/>
    </location>
</feature>
<evidence type="ECO:0000313" key="19">
    <source>
        <dbReference type="EMBL" id="PTQ45810.1"/>
    </source>
</evidence>
<evidence type="ECO:0000256" key="10">
    <source>
        <dbReference type="ARBA" id="ARBA00023180"/>
    </source>
</evidence>
<feature type="disulfide bond" evidence="16">
    <location>
        <begin position="126"/>
        <end position="326"/>
    </location>
</feature>
<keyword evidence="10" id="KW-0325">Glycoprotein</keyword>
<dbReference type="Gene3D" id="1.10.420.10">
    <property type="entry name" value="Peroxidase, domain 2"/>
    <property type="match status" value="1"/>
</dbReference>
<dbReference type="GO" id="GO:0005576">
    <property type="term" value="C:extracellular region"/>
    <property type="evidence" value="ECO:0007669"/>
    <property type="project" value="UniProtKB-SubCell"/>
</dbReference>
<gene>
    <name evidence="19" type="ORF">MARPO_0013s0043</name>
</gene>
<dbReference type="PRINTS" id="PR00458">
    <property type="entry name" value="PEROXIDASE"/>
</dbReference>
<dbReference type="PANTHER" id="PTHR31517:SF84">
    <property type="entry name" value="PEROXIDASE"/>
    <property type="match status" value="1"/>
</dbReference>
<feature type="active site" description="Proton acceptor" evidence="12">
    <location>
        <position position="72"/>
    </location>
</feature>
<proteinExistence type="inferred from homology"/>
<dbReference type="Gramene" id="Mp8g07500.1">
    <property type="protein sequence ID" value="Mp8g07500.1.cds"/>
    <property type="gene ID" value="Mp8g07500"/>
</dbReference>
<protein>
    <recommendedName>
        <fullName evidence="2 17">Peroxidase</fullName>
        <ecNumber evidence="2 17">1.11.1.7</ecNumber>
    </recommendedName>
</protein>
<keyword evidence="17" id="KW-0964">Secreted</keyword>
<comment type="function">
    <text evidence="17">Removal of H(2)O(2), oxidation of toxic reductants, biosynthesis and degradation of lignin, suberization, auxin catabolism, response to environmental stresses such as wounding, pathogen attack and oxidative stress.</text>
</comment>
<feature type="domain" description="Plant heme peroxidase family profile" evidence="18">
    <location>
        <begin position="31"/>
        <end position="330"/>
    </location>
</feature>
<dbReference type="SUPFAM" id="SSF48113">
    <property type="entry name" value="Heme-dependent peroxidases"/>
    <property type="match status" value="1"/>
</dbReference>
<keyword evidence="9 16" id="KW-1015">Disulfide bond</keyword>
<dbReference type="OrthoDB" id="2113341at2759"/>
<keyword evidence="5 14" id="KW-0479">Metal-binding</keyword>
<evidence type="ECO:0000256" key="3">
    <source>
        <dbReference type="ARBA" id="ARBA00022559"/>
    </source>
</evidence>
<evidence type="ECO:0000256" key="5">
    <source>
        <dbReference type="ARBA" id="ARBA00022723"/>
    </source>
</evidence>
<dbReference type="FunFam" id="1.10.520.10:FF:000001">
    <property type="entry name" value="Peroxidase"/>
    <property type="match status" value="1"/>
</dbReference>
<dbReference type="PANTHER" id="PTHR31517">
    <property type="match status" value="1"/>
</dbReference>
<feature type="binding site" evidence="14">
    <location>
        <position position="253"/>
    </location>
    <ligand>
        <name>Ca(2+)</name>
        <dbReference type="ChEBI" id="CHEBI:29108"/>
        <label>2</label>
    </ligand>
</feature>
<dbReference type="GO" id="GO:0020037">
    <property type="term" value="F:heme binding"/>
    <property type="evidence" value="ECO:0007669"/>
    <property type="project" value="UniProtKB-UniRule"/>
</dbReference>
<keyword evidence="6 14" id="KW-0106">Calcium</keyword>
<feature type="binding site" evidence="14">
    <location>
        <position position="78"/>
    </location>
    <ligand>
        <name>Ca(2+)</name>
        <dbReference type="ChEBI" id="CHEBI:29108"/>
        <label>1</label>
    </ligand>
</feature>
<dbReference type="AlphaFoldDB" id="A0A2R6XI76"/>
<evidence type="ECO:0000256" key="8">
    <source>
        <dbReference type="ARBA" id="ARBA00023004"/>
    </source>
</evidence>
<evidence type="ECO:0000259" key="18">
    <source>
        <dbReference type="PROSITE" id="PS50873"/>
    </source>
</evidence>
<keyword evidence="4 17" id="KW-0349">Heme</keyword>
<feature type="disulfide bond" evidence="16">
    <location>
        <begin position="204"/>
        <end position="236"/>
    </location>
</feature>
<dbReference type="OMA" id="YSWTSEV"/>
<evidence type="ECO:0000256" key="11">
    <source>
        <dbReference type="ARBA" id="ARBA00023324"/>
    </source>
</evidence>
<dbReference type="GO" id="GO:0140825">
    <property type="term" value="F:lactoperoxidase activity"/>
    <property type="evidence" value="ECO:0007669"/>
    <property type="project" value="UniProtKB-EC"/>
</dbReference>
<keyword evidence="20" id="KW-1185">Reference proteome</keyword>
<evidence type="ECO:0000256" key="12">
    <source>
        <dbReference type="PIRSR" id="PIRSR600823-1"/>
    </source>
</evidence>
<keyword evidence="8 14" id="KW-0408">Iron</keyword>
<keyword evidence="17" id="KW-0732">Signal</keyword>
<sequence>MTRDWRFLLSMFLAASTLVVHVQCTYGVGGGLMVGFYDGTCPSAEALVKATVESAIASDKRNGAGLVRTFFHDCFVEGCDASVLIDSTPDNSAEKDGRPNLTLHGFEFIDMAKASIEAACPGVVSCADIVAIAARDSVHLLGGPYYEVKTGRRDGRVSLASGTSDIPNPIDDLATLTSSFAKKGLSQSQMVSLSGLHTIGKATCGAFTNRLYNFSSTASTDPTLDAEYAEQLKAACPPGSETGTTVVDMDVATPELVDNQYYVGLVAHKGLFTSDEVLYTSAETQPQVLRNAQSAYSWTSEVVRDLTAMGDVEVKTGSNGEIRLNCRVINP</sequence>
<dbReference type="InterPro" id="IPR010255">
    <property type="entry name" value="Haem_peroxidase_sf"/>
</dbReference>
<feature type="disulfide bond" evidence="16">
    <location>
        <begin position="74"/>
        <end position="79"/>
    </location>
</feature>
<dbReference type="Gene3D" id="1.10.520.10">
    <property type="match status" value="1"/>
</dbReference>
<evidence type="ECO:0000256" key="7">
    <source>
        <dbReference type="ARBA" id="ARBA00023002"/>
    </source>
</evidence>
<feature type="site" description="Transition state stabilizer" evidence="15">
    <location>
        <position position="68"/>
    </location>
</feature>
<feature type="binding site" evidence="14">
    <location>
        <position position="94"/>
    </location>
    <ligand>
        <name>Ca(2+)</name>
        <dbReference type="ChEBI" id="CHEBI:29108"/>
        <label>1</label>
    </ligand>
</feature>
<feature type="binding site" evidence="14">
    <location>
        <position position="198"/>
    </location>
    <ligand>
        <name>Ca(2+)</name>
        <dbReference type="ChEBI" id="CHEBI:29108"/>
        <label>2</label>
    </ligand>
</feature>
<feature type="chain" id="PRO_5015212348" description="Peroxidase" evidence="17">
    <location>
        <begin position="28"/>
        <end position="331"/>
    </location>
</feature>
<evidence type="ECO:0000256" key="15">
    <source>
        <dbReference type="PIRSR" id="PIRSR600823-4"/>
    </source>
</evidence>
<dbReference type="GO" id="GO:0042744">
    <property type="term" value="P:hydrogen peroxide catabolic process"/>
    <property type="evidence" value="ECO:0007669"/>
    <property type="project" value="UniProtKB-KW"/>
</dbReference>
<feature type="binding site" evidence="14">
    <location>
        <position position="80"/>
    </location>
    <ligand>
        <name>Ca(2+)</name>
        <dbReference type="ChEBI" id="CHEBI:29108"/>
        <label>1</label>
    </ligand>
</feature>
<dbReference type="EMBL" id="KZ772685">
    <property type="protein sequence ID" value="PTQ45810.1"/>
    <property type="molecule type" value="Genomic_DNA"/>
</dbReference>
<evidence type="ECO:0000256" key="4">
    <source>
        <dbReference type="ARBA" id="ARBA00022617"/>
    </source>
</evidence>
<evidence type="ECO:0000256" key="6">
    <source>
        <dbReference type="ARBA" id="ARBA00022837"/>
    </source>
</evidence>
<dbReference type="InterPro" id="IPR002016">
    <property type="entry name" value="Haem_peroxidase"/>
</dbReference>
<dbReference type="Proteomes" id="UP000244005">
    <property type="component" value="Unassembled WGS sequence"/>
</dbReference>
<evidence type="ECO:0000256" key="2">
    <source>
        <dbReference type="ARBA" id="ARBA00012313"/>
    </source>
</evidence>
<dbReference type="CDD" id="cd00693">
    <property type="entry name" value="secretory_peroxidase"/>
    <property type="match status" value="1"/>
</dbReference>
<dbReference type="InterPro" id="IPR000823">
    <property type="entry name" value="Peroxidase_pln"/>
</dbReference>
<dbReference type="PRINTS" id="PR00461">
    <property type="entry name" value="PLPEROXIDASE"/>
</dbReference>
<feature type="binding site" evidence="13">
    <location>
        <position position="167"/>
    </location>
    <ligand>
        <name>substrate</name>
    </ligand>
</feature>
<reference evidence="20" key="1">
    <citation type="journal article" date="2017" name="Cell">
        <title>Insights into land plant evolution garnered from the Marchantia polymorpha genome.</title>
        <authorList>
            <person name="Bowman J.L."/>
            <person name="Kohchi T."/>
            <person name="Yamato K.T."/>
            <person name="Jenkins J."/>
            <person name="Shu S."/>
            <person name="Ishizaki K."/>
            <person name="Yamaoka S."/>
            <person name="Nishihama R."/>
            <person name="Nakamura Y."/>
            <person name="Berger F."/>
            <person name="Adam C."/>
            <person name="Aki S.S."/>
            <person name="Althoff F."/>
            <person name="Araki T."/>
            <person name="Arteaga-Vazquez M.A."/>
            <person name="Balasubrmanian S."/>
            <person name="Barry K."/>
            <person name="Bauer D."/>
            <person name="Boehm C.R."/>
            <person name="Briginshaw L."/>
            <person name="Caballero-Perez J."/>
            <person name="Catarino B."/>
            <person name="Chen F."/>
            <person name="Chiyoda S."/>
            <person name="Chovatia M."/>
            <person name="Davies K.M."/>
            <person name="Delmans M."/>
            <person name="Demura T."/>
            <person name="Dierschke T."/>
            <person name="Dolan L."/>
            <person name="Dorantes-Acosta A.E."/>
            <person name="Eklund D.M."/>
            <person name="Florent S.N."/>
            <person name="Flores-Sandoval E."/>
            <person name="Fujiyama A."/>
            <person name="Fukuzawa H."/>
            <person name="Galik B."/>
            <person name="Grimanelli D."/>
            <person name="Grimwood J."/>
            <person name="Grossniklaus U."/>
            <person name="Hamada T."/>
            <person name="Haseloff J."/>
            <person name="Hetherington A.J."/>
            <person name="Higo A."/>
            <person name="Hirakawa Y."/>
            <person name="Hundley H.N."/>
            <person name="Ikeda Y."/>
            <person name="Inoue K."/>
            <person name="Inoue S.I."/>
            <person name="Ishida S."/>
            <person name="Jia Q."/>
            <person name="Kakita M."/>
            <person name="Kanazawa T."/>
            <person name="Kawai Y."/>
            <person name="Kawashima T."/>
            <person name="Kennedy M."/>
            <person name="Kinose K."/>
            <person name="Kinoshita T."/>
            <person name="Kohara Y."/>
            <person name="Koide E."/>
            <person name="Komatsu K."/>
            <person name="Kopischke S."/>
            <person name="Kubo M."/>
            <person name="Kyozuka J."/>
            <person name="Lagercrantz U."/>
            <person name="Lin S.S."/>
            <person name="Lindquist E."/>
            <person name="Lipzen A.M."/>
            <person name="Lu C.W."/>
            <person name="De Luna E."/>
            <person name="Martienssen R.A."/>
            <person name="Minamino N."/>
            <person name="Mizutani M."/>
            <person name="Mizutani M."/>
            <person name="Mochizuki N."/>
            <person name="Monte I."/>
            <person name="Mosher R."/>
            <person name="Nagasaki H."/>
            <person name="Nakagami H."/>
            <person name="Naramoto S."/>
            <person name="Nishitani K."/>
            <person name="Ohtani M."/>
            <person name="Okamoto T."/>
            <person name="Okumura M."/>
            <person name="Phillips J."/>
            <person name="Pollak B."/>
            <person name="Reinders A."/>
            <person name="Rovekamp M."/>
            <person name="Sano R."/>
            <person name="Sawa S."/>
            <person name="Schmid M.W."/>
            <person name="Shirakawa M."/>
            <person name="Solano R."/>
            <person name="Spunde A."/>
            <person name="Suetsugu N."/>
            <person name="Sugano S."/>
            <person name="Sugiyama A."/>
            <person name="Sun R."/>
            <person name="Suzuki Y."/>
            <person name="Takenaka M."/>
            <person name="Takezawa D."/>
            <person name="Tomogane H."/>
            <person name="Tsuzuki M."/>
            <person name="Ueda T."/>
            <person name="Umeda M."/>
            <person name="Ward J.M."/>
            <person name="Watanabe Y."/>
            <person name="Yazaki K."/>
            <person name="Yokoyama R."/>
            <person name="Yoshitake Y."/>
            <person name="Yotsui I."/>
            <person name="Zachgo S."/>
            <person name="Schmutz J."/>
        </authorList>
    </citation>
    <scope>NUCLEOTIDE SEQUENCE [LARGE SCALE GENOMIC DNA]</scope>
    <source>
        <strain evidence="20">Tak-1</strain>
    </source>
</reference>
<comment type="cofactor">
    <cofactor evidence="14 17">
        <name>Ca(2+)</name>
        <dbReference type="ChEBI" id="CHEBI:29108"/>
    </cofactor>
    <text evidence="14 17">Binds 2 calcium ions per subunit.</text>
</comment>
<comment type="cofactor">
    <cofactor evidence="14 17">
        <name>heme b</name>
        <dbReference type="ChEBI" id="CHEBI:60344"/>
    </cofactor>
    <text evidence="14 17">Binds 1 heme b (iron(II)-protoporphyrin IX) group per subunit.</text>
</comment>
<dbReference type="GO" id="GO:0006950">
    <property type="term" value="P:response to stress"/>
    <property type="evidence" value="ECO:0000318"/>
    <property type="project" value="GO_Central"/>
</dbReference>
<comment type="similarity">
    <text evidence="17">Belongs to the peroxidase family. Classical plant (class III) peroxidase subfamily.</text>
</comment>
<dbReference type="GO" id="GO:0006979">
    <property type="term" value="P:response to oxidative stress"/>
    <property type="evidence" value="ECO:0007669"/>
    <property type="project" value="UniProtKB-UniRule"/>
</dbReference>
<feature type="binding site" evidence="14">
    <location>
        <position position="250"/>
    </location>
    <ligand>
        <name>Ca(2+)</name>
        <dbReference type="ChEBI" id="CHEBI:29108"/>
        <label>2</label>
    </ligand>
</feature>
<name>A0A2R6XI76_MARPO</name>
<evidence type="ECO:0000256" key="13">
    <source>
        <dbReference type="PIRSR" id="PIRSR600823-2"/>
    </source>
</evidence>
<evidence type="ECO:0000256" key="1">
    <source>
        <dbReference type="ARBA" id="ARBA00000189"/>
    </source>
</evidence>
<accession>A0A2R6XI76</accession>
<dbReference type="PROSITE" id="PS50873">
    <property type="entry name" value="PEROXIDASE_4"/>
    <property type="match status" value="1"/>
</dbReference>
<feature type="binding site" evidence="14">
    <location>
        <position position="76"/>
    </location>
    <ligand>
        <name>Ca(2+)</name>
        <dbReference type="ChEBI" id="CHEBI:29108"/>
        <label>1</label>
    </ligand>
</feature>
<feature type="binding site" evidence="14">
    <location>
        <position position="258"/>
    </location>
    <ligand>
        <name>Ca(2+)</name>
        <dbReference type="ChEBI" id="CHEBI:29108"/>
        <label>2</label>
    </ligand>
</feature>
<organism evidence="19 20">
    <name type="scientific">Marchantia polymorpha</name>
    <name type="common">Common liverwort</name>
    <name type="synonym">Marchantia aquatica</name>
    <dbReference type="NCBI Taxonomy" id="3197"/>
    <lineage>
        <taxon>Eukaryota</taxon>
        <taxon>Viridiplantae</taxon>
        <taxon>Streptophyta</taxon>
        <taxon>Embryophyta</taxon>
        <taxon>Marchantiophyta</taxon>
        <taxon>Marchantiopsida</taxon>
        <taxon>Marchantiidae</taxon>
        <taxon>Marchantiales</taxon>
        <taxon>Marchantiaceae</taxon>
        <taxon>Marchantia</taxon>
    </lineage>
</organism>
<evidence type="ECO:0000256" key="9">
    <source>
        <dbReference type="ARBA" id="ARBA00023157"/>
    </source>
</evidence>
<evidence type="ECO:0000256" key="17">
    <source>
        <dbReference type="RuleBase" id="RU362060"/>
    </source>
</evidence>
<keyword evidence="11 17" id="KW-0376">Hydrogen peroxide</keyword>
<dbReference type="GO" id="GO:0004601">
    <property type="term" value="F:peroxidase activity"/>
    <property type="evidence" value="ECO:0000318"/>
    <property type="project" value="GO_Central"/>
</dbReference>
<dbReference type="InterPro" id="IPR033905">
    <property type="entry name" value="Secretory_peroxidase"/>
</dbReference>
<dbReference type="FunFam" id="1.10.420.10:FF:000001">
    <property type="entry name" value="Peroxidase"/>
    <property type="match status" value="1"/>
</dbReference>
<evidence type="ECO:0000256" key="16">
    <source>
        <dbReference type="PIRSR" id="PIRSR600823-5"/>
    </source>
</evidence>
<keyword evidence="7 17" id="KW-0560">Oxidoreductase</keyword>
<dbReference type="EC" id="1.11.1.7" evidence="2 17"/>
<dbReference type="Pfam" id="PF00141">
    <property type="entry name" value="peroxidase"/>
    <property type="match status" value="1"/>
</dbReference>
<dbReference type="GO" id="GO:0009505">
    <property type="term" value="C:plant-type cell wall"/>
    <property type="evidence" value="ECO:0000318"/>
    <property type="project" value="GO_Central"/>
</dbReference>
<feature type="binding site" evidence="14">
    <location>
        <position position="73"/>
    </location>
    <ligand>
        <name>Ca(2+)</name>
        <dbReference type="ChEBI" id="CHEBI:29108"/>
        <label>1</label>
    </ligand>
</feature>